<evidence type="ECO:0000313" key="3">
    <source>
        <dbReference type="EMBL" id="KAK4390414.1"/>
    </source>
</evidence>
<dbReference type="Gene3D" id="3.30.70.270">
    <property type="match status" value="1"/>
</dbReference>
<name>A0AAE1WBP7_9LAMI</name>
<gene>
    <name evidence="3" type="ORF">Sango_2104700</name>
</gene>
<dbReference type="Pfam" id="PF17919">
    <property type="entry name" value="RT_RNaseH_2"/>
    <property type="match status" value="1"/>
</dbReference>
<comment type="caution">
    <text evidence="3">The sequence shown here is derived from an EMBL/GenBank/DDBJ whole genome shotgun (WGS) entry which is preliminary data.</text>
</comment>
<reference evidence="3" key="2">
    <citation type="journal article" date="2024" name="Plant">
        <title>Genomic evolution and insights into agronomic trait innovations of Sesamum species.</title>
        <authorList>
            <person name="Miao H."/>
            <person name="Wang L."/>
            <person name="Qu L."/>
            <person name="Liu H."/>
            <person name="Sun Y."/>
            <person name="Le M."/>
            <person name="Wang Q."/>
            <person name="Wei S."/>
            <person name="Zheng Y."/>
            <person name="Lin W."/>
            <person name="Duan Y."/>
            <person name="Cao H."/>
            <person name="Xiong S."/>
            <person name="Wang X."/>
            <person name="Wei L."/>
            <person name="Li C."/>
            <person name="Ma Q."/>
            <person name="Ju M."/>
            <person name="Zhao R."/>
            <person name="Li G."/>
            <person name="Mu C."/>
            <person name="Tian Q."/>
            <person name="Mei H."/>
            <person name="Zhang T."/>
            <person name="Gao T."/>
            <person name="Zhang H."/>
        </authorList>
    </citation>
    <scope>NUCLEOTIDE SEQUENCE</scope>
    <source>
        <strain evidence="3">K16</strain>
    </source>
</reference>
<accession>A0AAE1WBP7</accession>
<evidence type="ECO:0000259" key="2">
    <source>
        <dbReference type="Pfam" id="PF17919"/>
    </source>
</evidence>
<dbReference type="PANTHER" id="PTHR33064">
    <property type="entry name" value="POL PROTEIN"/>
    <property type="match status" value="1"/>
</dbReference>
<dbReference type="InterPro" id="IPR041577">
    <property type="entry name" value="RT_RNaseH_2"/>
</dbReference>
<dbReference type="InterPro" id="IPR043128">
    <property type="entry name" value="Rev_trsase/Diguanyl_cyclase"/>
</dbReference>
<evidence type="ECO:0000256" key="1">
    <source>
        <dbReference type="SAM" id="MobiDB-lite"/>
    </source>
</evidence>
<dbReference type="InterPro" id="IPR043502">
    <property type="entry name" value="DNA/RNA_pol_sf"/>
</dbReference>
<evidence type="ECO:0000313" key="4">
    <source>
        <dbReference type="Proteomes" id="UP001289374"/>
    </source>
</evidence>
<organism evidence="3 4">
    <name type="scientific">Sesamum angolense</name>
    <dbReference type="NCBI Taxonomy" id="2727404"/>
    <lineage>
        <taxon>Eukaryota</taxon>
        <taxon>Viridiplantae</taxon>
        <taxon>Streptophyta</taxon>
        <taxon>Embryophyta</taxon>
        <taxon>Tracheophyta</taxon>
        <taxon>Spermatophyta</taxon>
        <taxon>Magnoliopsida</taxon>
        <taxon>eudicotyledons</taxon>
        <taxon>Gunneridae</taxon>
        <taxon>Pentapetalae</taxon>
        <taxon>asterids</taxon>
        <taxon>lamiids</taxon>
        <taxon>Lamiales</taxon>
        <taxon>Pedaliaceae</taxon>
        <taxon>Sesamum</taxon>
    </lineage>
</organism>
<protein>
    <recommendedName>
        <fullName evidence="2">Reverse transcriptase/retrotransposon-derived protein RNase H-like domain-containing protein</fullName>
    </recommendedName>
</protein>
<proteinExistence type="predicted"/>
<feature type="domain" description="Reverse transcriptase/retrotransposon-derived protein RNase H-like" evidence="2">
    <location>
        <begin position="300"/>
        <end position="350"/>
    </location>
</feature>
<dbReference type="EMBL" id="JACGWL010000012">
    <property type="protein sequence ID" value="KAK4390414.1"/>
    <property type="molecule type" value="Genomic_DNA"/>
</dbReference>
<sequence>MLIFNGNLDEKFFIMKFISGLKEEIKRYVSTLNPTTLNQAIVLARKQEITMNAILRKANQPHRNNPTKPSFKPPNRNQTFKPTLRNREECHRYKVRQIHMLMSEEKTKVYEEDTGQLEEQIGEVETDGVTVSLNTMCGSAGCRTLRVNGLIVDKEVHILVDSCSTHCFVNEKVLGALRCKVEHTIPMEVRVMDGSYDWLSSNNPMELDFHQQVIITNSRRKVILKAHSSKTNLKLISTHSLKDVFQEPRTLPPEISIEHSIEHIPDAIQRRQYPYRKFIKGYGLTSKLLTLLLKKDAFTWNTEANIAFKQLKRVMTSVPVLALPDFSKSFAVETDASGRGIGVLLMQEDYHVSAAKFPGFDPWGQGSKKGERTIMTSSRNALLESERSMEGSDLSRSRKGLIEIRVEIELGGINDVVLNQLGQNQFCRNLGEKTIFSGDQL</sequence>
<keyword evidence="4" id="KW-1185">Reference proteome</keyword>
<feature type="region of interest" description="Disordered" evidence="1">
    <location>
        <begin position="57"/>
        <end position="81"/>
    </location>
</feature>
<reference evidence="3" key="1">
    <citation type="submission" date="2020-06" db="EMBL/GenBank/DDBJ databases">
        <authorList>
            <person name="Li T."/>
            <person name="Hu X."/>
            <person name="Zhang T."/>
            <person name="Song X."/>
            <person name="Zhang H."/>
            <person name="Dai N."/>
            <person name="Sheng W."/>
            <person name="Hou X."/>
            <person name="Wei L."/>
        </authorList>
    </citation>
    <scope>NUCLEOTIDE SEQUENCE</scope>
    <source>
        <strain evidence="3">K16</strain>
        <tissue evidence="3">Leaf</tissue>
    </source>
</reference>
<dbReference type="PANTHER" id="PTHR33064:SF37">
    <property type="entry name" value="RIBONUCLEASE H"/>
    <property type="match status" value="1"/>
</dbReference>
<dbReference type="SUPFAM" id="SSF56672">
    <property type="entry name" value="DNA/RNA polymerases"/>
    <property type="match status" value="1"/>
</dbReference>
<dbReference type="Proteomes" id="UP001289374">
    <property type="component" value="Unassembled WGS sequence"/>
</dbReference>
<dbReference type="InterPro" id="IPR051320">
    <property type="entry name" value="Viral_Replic_Matur_Polypro"/>
</dbReference>
<dbReference type="AlphaFoldDB" id="A0AAE1WBP7"/>